<protein>
    <submittedName>
        <fullName evidence="3">Lipopolysaccharide biosynthesis protein</fullName>
    </submittedName>
</protein>
<dbReference type="OrthoDB" id="972983at2"/>
<name>A0A5M9H790_9SPHI</name>
<keyword evidence="4" id="KW-1185">Reference proteome</keyword>
<dbReference type="Pfam" id="PF01656">
    <property type="entry name" value="CbiA"/>
    <property type="match status" value="1"/>
</dbReference>
<dbReference type="InterPro" id="IPR050445">
    <property type="entry name" value="Bact_polysacc_biosynth/exp"/>
</dbReference>
<feature type="transmembrane region" description="Helical" evidence="1">
    <location>
        <begin position="16"/>
        <end position="33"/>
    </location>
</feature>
<dbReference type="AlphaFoldDB" id="A0A5M9H790"/>
<dbReference type="GO" id="GO:0005886">
    <property type="term" value="C:plasma membrane"/>
    <property type="evidence" value="ECO:0007669"/>
    <property type="project" value="TreeGrafter"/>
</dbReference>
<gene>
    <name evidence="3" type="ORF">F1649_11160</name>
</gene>
<feature type="domain" description="CobQ/CobB/MinD/ParA nucleotide binding" evidence="2">
    <location>
        <begin position="554"/>
        <end position="722"/>
    </location>
</feature>
<feature type="transmembrane region" description="Helical" evidence="1">
    <location>
        <begin position="454"/>
        <end position="478"/>
    </location>
</feature>
<evidence type="ECO:0000313" key="4">
    <source>
        <dbReference type="Proteomes" id="UP000322918"/>
    </source>
</evidence>
<proteinExistence type="predicted"/>
<dbReference type="EMBL" id="VWNE01000015">
    <property type="protein sequence ID" value="KAA8482802.1"/>
    <property type="molecule type" value="Genomic_DNA"/>
</dbReference>
<organism evidence="3 4">
    <name type="scientific">Arcticibacter tournemirensis</name>
    <dbReference type="NCBI Taxonomy" id="699437"/>
    <lineage>
        <taxon>Bacteria</taxon>
        <taxon>Pseudomonadati</taxon>
        <taxon>Bacteroidota</taxon>
        <taxon>Sphingobacteriia</taxon>
        <taxon>Sphingobacteriales</taxon>
        <taxon>Sphingobacteriaceae</taxon>
        <taxon>Arcticibacter</taxon>
    </lineage>
</organism>
<dbReference type="Proteomes" id="UP000322918">
    <property type="component" value="Unassembled WGS sequence"/>
</dbReference>
<dbReference type="PANTHER" id="PTHR32309">
    <property type="entry name" value="TYROSINE-PROTEIN KINASE"/>
    <property type="match status" value="1"/>
</dbReference>
<dbReference type="InterPro" id="IPR027417">
    <property type="entry name" value="P-loop_NTPase"/>
</dbReference>
<dbReference type="GO" id="GO:0004713">
    <property type="term" value="F:protein tyrosine kinase activity"/>
    <property type="evidence" value="ECO:0007669"/>
    <property type="project" value="TreeGrafter"/>
</dbReference>
<evidence type="ECO:0000313" key="3">
    <source>
        <dbReference type="EMBL" id="KAA8482802.1"/>
    </source>
</evidence>
<keyword evidence="1" id="KW-1133">Transmembrane helix</keyword>
<accession>A0A5M9H790</accession>
<dbReference type="Gene3D" id="3.40.50.300">
    <property type="entry name" value="P-loop containing nucleotide triphosphate hydrolases"/>
    <property type="match status" value="1"/>
</dbReference>
<evidence type="ECO:0000259" key="2">
    <source>
        <dbReference type="Pfam" id="PF01656"/>
    </source>
</evidence>
<evidence type="ECO:0000256" key="1">
    <source>
        <dbReference type="SAM" id="Phobius"/>
    </source>
</evidence>
<sequence>MEEIAKFLRLLKKHRLTLIIIPLIAVIITYFLVRNLPDSYTSQARISTGIVDDTQQSELIDGLAPRGQQVNQEFSNLMEMMRLKKMIDQVSYKLILHDFTEKPFRNYSKWMRELPESSKKHALQVYRYKYDRFEGLNLWDKDQNGLYRLLQSMNYDSQAILGKLKVSRAGDSDFINVEFESENPELSAFVVNTLSSEFIKYYTVLVKTNQRRATKFLANLLKEKKRDLDSAVDSLRDYKIRNRVLNLDEQSSQLYSQIVDYSNRKQDIFKSIASYTGALNEIDRKFEPNERRYLESVYTKLNQNILSTREELRGLYDLYIQNDFDPQYKNSIDSLQNIMSAQISRTNDLYITNPLAAKQELVQQKMNLEIQLDLSRYSMNTIETQLRNLNSQFDQLVPHEAVVQALERDAEVASQEYLNVLNRYNQSNMEAGLSVKLNLVQTAMPGMAQPSKKMLLVILSGILTLVFYLVILFVLFFIDNSILSARDLANRTQIPVLGRLMSFRGPDIDLKNIWEQPEKNKYARDFKESLRSIRFEIEKDLKGRIVSVSSISPSEGKTLLALSLSYAFKMTNKRVLLIDGNFQNPNISRSTKAGIYLEDYFEGSAEFDEIIPESSVTVLANRGGDSSVLEIADDTTILKRFSQLRDKFDLIIIETPSLSAGNQAKEWLSFTDAIVAVFEAGQSITDSKKPYIEYFKNHDEKLMGWVLNKVQTEQAKGKIGAETVAA</sequence>
<comment type="caution">
    <text evidence="3">The sequence shown here is derived from an EMBL/GenBank/DDBJ whole genome shotgun (WGS) entry which is preliminary data.</text>
</comment>
<dbReference type="InterPro" id="IPR002586">
    <property type="entry name" value="CobQ/CobB/MinD/ParA_Nub-bd_dom"/>
</dbReference>
<keyword evidence="1" id="KW-0812">Transmembrane</keyword>
<dbReference type="PANTHER" id="PTHR32309:SF13">
    <property type="entry name" value="FERRIC ENTEROBACTIN TRANSPORT PROTEIN FEPE"/>
    <property type="match status" value="1"/>
</dbReference>
<reference evidence="3 4" key="1">
    <citation type="submission" date="2019-09" db="EMBL/GenBank/DDBJ databases">
        <title>Pararcticibacter amylolyticus gen. nov., sp. nov., isolated from a rottenly hemp rope, and reclassification of Pedobacter tournemirensis as Pararcticibacter tournemirensis comb. nov.</title>
        <authorList>
            <person name="Cai Y."/>
        </authorList>
    </citation>
    <scope>NUCLEOTIDE SEQUENCE [LARGE SCALE GENOMIC DNA]</scope>
    <source>
        <strain evidence="3 4">TF5-37.2-LB10</strain>
    </source>
</reference>
<dbReference type="RefSeq" id="WP_141815341.1">
    <property type="nucleotide sequence ID" value="NZ_VFPL01000001.1"/>
</dbReference>
<keyword evidence="1" id="KW-0472">Membrane</keyword>
<dbReference type="SUPFAM" id="SSF52540">
    <property type="entry name" value="P-loop containing nucleoside triphosphate hydrolases"/>
    <property type="match status" value="1"/>
</dbReference>